<dbReference type="EMBL" id="MH940179">
    <property type="protein sequence ID" value="AYR05184.1"/>
    <property type="molecule type" value="Genomic_DNA"/>
</dbReference>
<evidence type="ECO:0000256" key="6">
    <source>
        <dbReference type="ARBA" id="ARBA00022692"/>
    </source>
</evidence>
<keyword evidence="11 13" id="KW-0472">Membrane</keyword>
<sequence length="51" mass="6231">MPQMSPLSWVTLFVSFSTIFMFINSTNYFFINYKFNLKSNNLKLNNLNWKW</sequence>
<name>A0A3G3MEC8_9CUCU</name>
<organism evidence="14">
    <name type="scientific">Cleridae sp. 1 ACP-2013</name>
    <dbReference type="NCBI Taxonomy" id="1434446"/>
    <lineage>
        <taxon>Eukaryota</taxon>
        <taxon>Metazoa</taxon>
        <taxon>Ecdysozoa</taxon>
        <taxon>Arthropoda</taxon>
        <taxon>Hexapoda</taxon>
        <taxon>Insecta</taxon>
        <taxon>Pterygota</taxon>
        <taxon>Neoptera</taxon>
        <taxon>Endopterygota</taxon>
        <taxon>Coleoptera</taxon>
        <taxon>Polyphaga</taxon>
        <taxon>Cucujiformia</taxon>
        <taxon>Cleridae</taxon>
    </lineage>
</organism>
<reference evidence="15" key="2">
    <citation type="submission" date="2018-08" db="EMBL/GenBank/DDBJ databases">
        <authorList>
            <person name="Prakash G."/>
            <person name="Vogler A.P."/>
        </authorList>
    </citation>
    <scope>NUCLEOTIDE SEQUENCE</scope>
</reference>
<dbReference type="InterPro" id="IPR001421">
    <property type="entry name" value="ATP8_metazoa"/>
</dbReference>
<reference evidence="14" key="3">
    <citation type="submission" date="2018-09" db="EMBL/GenBank/DDBJ databases">
        <authorList>
            <person name="James G."/>
        </authorList>
    </citation>
    <scope>NUCLEOTIDE SEQUENCE</scope>
</reference>
<geneLocation type="mitochondrion" evidence="14"/>
<dbReference type="GO" id="GO:0045259">
    <property type="term" value="C:proton-transporting ATP synthase complex"/>
    <property type="evidence" value="ECO:0007669"/>
    <property type="project" value="UniProtKB-KW"/>
</dbReference>
<comment type="similarity">
    <text evidence="2 12">Belongs to the ATPase protein 8 family.</text>
</comment>
<gene>
    <name evidence="14" type="primary">atp8</name>
</gene>
<keyword evidence="10 12" id="KW-0496">Mitochondrion</keyword>
<keyword evidence="6 12" id="KW-0812">Transmembrane</keyword>
<proteinExistence type="inferred from homology"/>
<evidence type="ECO:0000256" key="13">
    <source>
        <dbReference type="SAM" id="Phobius"/>
    </source>
</evidence>
<keyword evidence="4 12" id="KW-0813">Transport</keyword>
<keyword evidence="5 12" id="KW-0138">CF(0)</keyword>
<evidence type="ECO:0000313" key="14">
    <source>
        <dbReference type="EMBL" id="AYR05184.1"/>
    </source>
</evidence>
<reference evidence="14" key="1">
    <citation type="journal article" date="2015" name="Mol. Biol. Evol.">
        <title>Soup to Tree: The Phylogeny of Beetles Inferred by Mitochondrial Metagenomics of a Bornean Rainforest Sample.</title>
        <authorList>
            <person name="Crampton-Platt A."/>
            <person name="Timmermans M.J."/>
            <person name="Gimmel M.L."/>
            <person name="Kutty S.N."/>
            <person name="Cockerill T.D."/>
            <person name="Vun Khen C."/>
            <person name="Vogler A.P."/>
        </authorList>
    </citation>
    <scope>NUCLEOTIDE SEQUENCE</scope>
</reference>
<keyword evidence="9 12" id="KW-0406">Ion transport</keyword>
<feature type="transmembrane region" description="Helical" evidence="13">
    <location>
        <begin position="6"/>
        <end position="30"/>
    </location>
</feature>
<evidence type="ECO:0000256" key="11">
    <source>
        <dbReference type="ARBA" id="ARBA00023136"/>
    </source>
</evidence>
<dbReference type="GO" id="GO:0031966">
    <property type="term" value="C:mitochondrial membrane"/>
    <property type="evidence" value="ECO:0007669"/>
    <property type="project" value="UniProtKB-SubCell"/>
</dbReference>
<keyword evidence="8 13" id="KW-1133">Transmembrane helix</keyword>
<evidence type="ECO:0000256" key="5">
    <source>
        <dbReference type="ARBA" id="ARBA00022547"/>
    </source>
</evidence>
<evidence type="ECO:0000256" key="10">
    <source>
        <dbReference type="ARBA" id="ARBA00023128"/>
    </source>
</evidence>
<evidence type="ECO:0000313" key="15">
    <source>
        <dbReference type="EMBL" id="AYW52249.1"/>
    </source>
</evidence>
<dbReference type="GO" id="GO:0015986">
    <property type="term" value="P:proton motive force-driven ATP synthesis"/>
    <property type="evidence" value="ECO:0007669"/>
    <property type="project" value="InterPro"/>
</dbReference>
<comment type="subcellular location">
    <subcellularLocation>
        <location evidence="1 12">Mitochondrion membrane</location>
        <topology evidence="1 12">Single-pass membrane protein</topology>
    </subcellularLocation>
</comment>
<dbReference type="AlphaFoldDB" id="A0A3G3MEC8"/>
<comment type="subunit">
    <text evidence="3">F-type ATPases have 2 components, CF(1) - the catalytic core - and CF(0) - the membrane proton channel.</text>
</comment>
<dbReference type="Pfam" id="PF00895">
    <property type="entry name" value="ATP-synt_8"/>
    <property type="match status" value="1"/>
</dbReference>
<dbReference type="EMBL" id="MH789728">
    <property type="protein sequence ID" value="AYW52249.1"/>
    <property type="molecule type" value="Genomic_DNA"/>
</dbReference>
<evidence type="ECO:0000256" key="2">
    <source>
        <dbReference type="ARBA" id="ARBA00008892"/>
    </source>
</evidence>
<accession>A0A3G3MEC8</accession>
<protein>
    <recommendedName>
        <fullName evidence="12">ATP synthase complex subunit 8</fullName>
    </recommendedName>
</protein>
<evidence type="ECO:0000256" key="9">
    <source>
        <dbReference type="ARBA" id="ARBA00023065"/>
    </source>
</evidence>
<evidence type="ECO:0000256" key="12">
    <source>
        <dbReference type="RuleBase" id="RU003661"/>
    </source>
</evidence>
<keyword evidence="7 12" id="KW-0375">Hydrogen ion transport</keyword>
<evidence type="ECO:0000256" key="4">
    <source>
        <dbReference type="ARBA" id="ARBA00022448"/>
    </source>
</evidence>
<evidence type="ECO:0000256" key="7">
    <source>
        <dbReference type="ARBA" id="ARBA00022781"/>
    </source>
</evidence>
<evidence type="ECO:0000256" key="3">
    <source>
        <dbReference type="ARBA" id="ARBA00011291"/>
    </source>
</evidence>
<evidence type="ECO:0000256" key="8">
    <source>
        <dbReference type="ARBA" id="ARBA00022989"/>
    </source>
</evidence>
<dbReference type="GO" id="GO:0015078">
    <property type="term" value="F:proton transmembrane transporter activity"/>
    <property type="evidence" value="ECO:0007669"/>
    <property type="project" value="InterPro"/>
</dbReference>
<evidence type="ECO:0000256" key="1">
    <source>
        <dbReference type="ARBA" id="ARBA00004304"/>
    </source>
</evidence>